<organism evidence="1 2">
    <name type="scientific">Pseudonocardia alni subsp. carboxydivorans</name>
    <dbReference type="NCBI Taxonomy" id="415010"/>
    <lineage>
        <taxon>Bacteria</taxon>
        <taxon>Bacillati</taxon>
        <taxon>Actinomycetota</taxon>
        <taxon>Actinomycetes</taxon>
        <taxon>Pseudonocardiales</taxon>
        <taxon>Pseudonocardiaceae</taxon>
        <taxon>Pseudonocardia</taxon>
    </lineage>
</organism>
<evidence type="ECO:0000313" key="2">
    <source>
        <dbReference type="Proteomes" id="UP001367513"/>
    </source>
</evidence>
<reference evidence="1 2" key="1">
    <citation type="submission" date="2024-03" db="EMBL/GenBank/DDBJ databases">
        <title>Draft genome sequence of Pseudonocardia carboxydivorans JCM 14827.</title>
        <authorList>
            <person name="Duangmal K."/>
        </authorList>
    </citation>
    <scope>NUCLEOTIDE SEQUENCE [LARGE SCALE GENOMIC DNA]</scope>
    <source>
        <strain evidence="1 2">JCM 14827</strain>
    </source>
</reference>
<evidence type="ECO:0000313" key="1">
    <source>
        <dbReference type="EMBL" id="MEK6467131.1"/>
    </source>
</evidence>
<evidence type="ECO:0008006" key="3">
    <source>
        <dbReference type="Google" id="ProtNLM"/>
    </source>
</evidence>
<name>A0ABU9AL64_PSEA5</name>
<comment type="caution">
    <text evidence="1">The sequence shown here is derived from an EMBL/GenBank/DDBJ whole genome shotgun (WGS) entry which is preliminary data.</text>
</comment>
<sequence>MATAVLAPDLQSSVDRFARSLIVPRRLLALHPRKQGGAGDAAALAPAITQCVIPAFEGFVEDFFATVLYRQGQSFAQIVKKMNLTNPDIAEFTGLVVKEFPELKRLVGTDFEVTVFAPPPVGKSFWTDKDLVWNEAVEAARGWMQVRHCLAHGLASGWRSEVWPGPVKKEVPPASSVLRRMPTGKHSLALHGAISCARIYLAGAQHLGDLVANHLHETLNWSGVPEFPLRAAPAAD</sequence>
<gene>
    <name evidence="1" type="ORF">WG925_25630</name>
</gene>
<proteinExistence type="predicted"/>
<keyword evidence="2" id="KW-1185">Reference proteome</keyword>
<dbReference type="Proteomes" id="UP001367513">
    <property type="component" value="Unassembled WGS sequence"/>
</dbReference>
<accession>A0ABU9AL64</accession>
<dbReference type="RefSeq" id="WP_083276267.1">
    <property type="nucleotide sequence ID" value="NZ_BAAAOD010000026.1"/>
</dbReference>
<protein>
    <recommendedName>
        <fullName evidence="3">RiboL-PSP-HEPN domain-containing protein</fullName>
    </recommendedName>
</protein>
<dbReference type="EMBL" id="JBBPIX010000021">
    <property type="protein sequence ID" value="MEK6467131.1"/>
    <property type="molecule type" value="Genomic_DNA"/>
</dbReference>